<dbReference type="EMBL" id="JAGPNK010000017">
    <property type="protein sequence ID" value="KAH7305997.1"/>
    <property type="molecule type" value="Genomic_DNA"/>
</dbReference>
<evidence type="ECO:0000256" key="3">
    <source>
        <dbReference type="ARBA" id="ARBA00023002"/>
    </source>
</evidence>
<evidence type="ECO:0000256" key="2">
    <source>
        <dbReference type="ARBA" id="ARBA00022857"/>
    </source>
</evidence>
<dbReference type="PANTHER" id="PTHR24320:SF282">
    <property type="entry name" value="WW DOMAIN-CONTAINING OXIDOREDUCTASE"/>
    <property type="match status" value="1"/>
</dbReference>
<dbReference type="Pfam" id="PF00106">
    <property type="entry name" value="adh_short"/>
    <property type="match status" value="1"/>
</dbReference>
<dbReference type="AlphaFoldDB" id="A0A8K0SGW8"/>
<protein>
    <submittedName>
        <fullName evidence="4">Short-chain dehydrogenase/ reductase</fullName>
    </submittedName>
</protein>
<keyword evidence="2" id="KW-0521">NADP</keyword>
<evidence type="ECO:0000256" key="1">
    <source>
        <dbReference type="ARBA" id="ARBA00006484"/>
    </source>
</evidence>
<dbReference type="PRINTS" id="PR00081">
    <property type="entry name" value="GDHRDH"/>
</dbReference>
<evidence type="ECO:0000313" key="4">
    <source>
        <dbReference type="EMBL" id="KAH7305997.1"/>
    </source>
</evidence>
<keyword evidence="3" id="KW-0560">Oxidoreductase</keyword>
<sequence>MAASWSPDKMPNLNGKVAVITGASSGIGLHTAKNLASKGAKVYFTARTEKKAKETVDFILAQDPTIRPEQLIWVELELASLESVVKAVEEIKKVEDRIHILINNGGTGGGAKLQQTKEGWEFGMVVFHIAHFTLTNGLLPLLKKAASEPGSDVRIITVASSASRIFFPPGYQFNFTSPEFLGGQLPSESLLWRLTKRVFSVDMMIYGMAKLAATMFITELQKRLDEQGVPILCLNPDPGAVKTNNSDKTFTGLMNSAIGMVQKGPEKGCYNSLFAATAAEVTHSPEVYKGKYFEPIGKVVQLPVLDDEGQLKGMWEHTSTATNKYLAEHGLPQLLDW</sequence>
<name>A0A8K0SGW8_9HYPO</name>
<dbReference type="SUPFAM" id="SSF51735">
    <property type="entry name" value="NAD(P)-binding Rossmann-fold domains"/>
    <property type="match status" value="1"/>
</dbReference>
<dbReference type="InterPro" id="IPR036291">
    <property type="entry name" value="NAD(P)-bd_dom_sf"/>
</dbReference>
<gene>
    <name evidence="4" type="ORF">B0I35DRAFT_471518</name>
</gene>
<dbReference type="InterPro" id="IPR002347">
    <property type="entry name" value="SDR_fam"/>
</dbReference>
<organism evidence="4 5">
    <name type="scientific">Stachybotrys elegans</name>
    <dbReference type="NCBI Taxonomy" id="80388"/>
    <lineage>
        <taxon>Eukaryota</taxon>
        <taxon>Fungi</taxon>
        <taxon>Dikarya</taxon>
        <taxon>Ascomycota</taxon>
        <taxon>Pezizomycotina</taxon>
        <taxon>Sordariomycetes</taxon>
        <taxon>Hypocreomycetidae</taxon>
        <taxon>Hypocreales</taxon>
        <taxon>Stachybotryaceae</taxon>
        <taxon>Stachybotrys</taxon>
    </lineage>
</organism>
<evidence type="ECO:0000313" key="5">
    <source>
        <dbReference type="Proteomes" id="UP000813444"/>
    </source>
</evidence>
<accession>A0A8K0SGW8</accession>
<comment type="caution">
    <text evidence="4">The sequence shown here is derived from an EMBL/GenBank/DDBJ whole genome shotgun (WGS) entry which is preliminary data.</text>
</comment>
<dbReference type="Gene3D" id="3.40.50.720">
    <property type="entry name" value="NAD(P)-binding Rossmann-like Domain"/>
    <property type="match status" value="1"/>
</dbReference>
<reference evidence="4" key="1">
    <citation type="journal article" date="2021" name="Nat. Commun.">
        <title>Genetic determinants of endophytism in the Arabidopsis root mycobiome.</title>
        <authorList>
            <person name="Mesny F."/>
            <person name="Miyauchi S."/>
            <person name="Thiergart T."/>
            <person name="Pickel B."/>
            <person name="Atanasova L."/>
            <person name="Karlsson M."/>
            <person name="Huettel B."/>
            <person name="Barry K.W."/>
            <person name="Haridas S."/>
            <person name="Chen C."/>
            <person name="Bauer D."/>
            <person name="Andreopoulos W."/>
            <person name="Pangilinan J."/>
            <person name="LaButti K."/>
            <person name="Riley R."/>
            <person name="Lipzen A."/>
            <person name="Clum A."/>
            <person name="Drula E."/>
            <person name="Henrissat B."/>
            <person name="Kohler A."/>
            <person name="Grigoriev I.V."/>
            <person name="Martin F.M."/>
            <person name="Hacquard S."/>
        </authorList>
    </citation>
    <scope>NUCLEOTIDE SEQUENCE</scope>
    <source>
        <strain evidence="4">MPI-CAGE-CH-0235</strain>
    </source>
</reference>
<keyword evidence="5" id="KW-1185">Reference proteome</keyword>
<dbReference type="OrthoDB" id="191139at2759"/>
<dbReference type="Proteomes" id="UP000813444">
    <property type="component" value="Unassembled WGS sequence"/>
</dbReference>
<dbReference type="PANTHER" id="PTHR24320">
    <property type="entry name" value="RETINOL DEHYDROGENASE"/>
    <property type="match status" value="1"/>
</dbReference>
<proteinExistence type="inferred from homology"/>
<comment type="similarity">
    <text evidence="1">Belongs to the short-chain dehydrogenases/reductases (SDR) family.</text>
</comment>
<dbReference type="GO" id="GO:0016491">
    <property type="term" value="F:oxidoreductase activity"/>
    <property type="evidence" value="ECO:0007669"/>
    <property type="project" value="UniProtKB-KW"/>
</dbReference>